<evidence type="ECO:0000259" key="3">
    <source>
        <dbReference type="SMART" id="SM00862"/>
    </source>
</evidence>
<dbReference type="Gene3D" id="1.10.10.10">
    <property type="entry name" value="Winged helix-like DNA-binding domain superfamily/Winged helix DNA-binding domain"/>
    <property type="match status" value="1"/>
</dbReference>
<accession>A0A6I2U429</accession>
<reference evidence="5 8" key="2">
    <citation type="submission" date="2019-08" db="EMBL/GenBank/DDBJ databases">
        <title>In-depth cultivation of the pig gut microbiome towards novel bacterial diversity and tailored functional studies.</title>
        <authorList>
            <person name="Wylensek D."/>
            <person name="Hitch T.C.A."/>
            <person name="Clavel T."/>
        </authorList>
    </citation>
    <scope>NUCLEOTIDE SEQUENCE [LARGE SCALE GENOMIC DNA]</scope>
    <source>
        <strain evidence="5 8">WCA3-601-WT-6J</strain>
    </source>
</reference>
<organism evidence="5 8">
    <name type="scientific">Ruthenibacterium lactatiformans</name>
    <dbReference type="NCBI Taxonomy" id="1550024"/>
    <lineage>
        <taxon>Bacteria</taxon>
        <taxon>Bacillati</taxon>
        <taxon>Bacillota</taxon>
        <taxon>Clostridia</taxon>
        <taxon>Eubacteriales</taxon>
        <taxon>Oscillospiraceae</taxon>
        <taxon>Ruthenibacterium</taxon>
    </lineage>
</organism>
<evidence type="ECO:0000313" key="8">
    <source>
        <dbReference type="Proteomes" id="UP000431913"/>
    </source>
</evidence>
<protein>
    <recommendedName>
        <fullName evidence="11">Diguanylate cyclase</fullName>
    </recommendedName>
</protein>
<evidence type="ECO:0000313" key="10">
    <source>
        <dbReference type="Proteomes" id="UP000472755"/>
    </source>
</evidence>
<gene>
    <name evidence="5" type="ORF">FYJ76_02100</name>
    <name evidence="7" type="ORF">GMD52_02665</name>
    <name evidence="6" type="ORF">GMD59_08820</name>
</gene>
<dbReference type="InterPro" id="IPR051677">
    <property type="entry name" value="AfsR-DnrI-RedD_regulator"/>
</dbReference>
<feature type="domain" description="Bacterial transcriptional activator" evidence="4">
    <location>
        <begin position="109"/>
        <end position="254"/>
    </location>
</feature>
<dbReference type="Proteomes" id="UP000431913">
    <property type="component" value="Unassembled WGS sequence"/>
</dbReference>
<evidence type="ECO:0000313" key="6">
    <source>
        <dbReference type="EMBL" id="MTS27390.1"/>
    </source>
</evidence>
<dbReference type="RefSeq" id="WP_009325588.1">
    <property type="nucleotide sequence ID" value="NZ_CAOJUJ010000011.1"/>
</dbReference>
<dbReference type="Proteomes" id="UP000449193">
    <property type="component" value="Unassembled WGS sequence"/>
</dbReference>
<evidence type="ECO:0008006" key="11">
    <source>
        <dbReference type="Google" id="ProtNLM"/>
    </source>
</evidence>
<dbReference type="EMBL" id="WMZU01000012">
    <property type="protein sequence ID" value="MTS27390.1"/>
    <property type="molecule type" value="Genomic_DNA"/>
</dbReference>
<dbReference type="SMART" id="SM01043">
    <property type="entry name" value="BTAD"/>
    <property type="match status" value="1"/>
</dbReference>
<name>A0A6I2U429_9FIRM</name>
<dbReference type="Proteomes" id="UP000472755">
    <property type="component" value="Unassembled WGS sequence"/>
</dbReference>
<dbReference type="EMBL" id="VUNJ01000002">
    <property type="protein sequence ID" value="MST90739.1"/>
    <property type="molecule type" value="Genomic_DNA"/>
</dbReference>
<evidence type="ECO:0000313" key="9">
    <source>
        <dbReference type="Proteomes" id="UP000449193"/>
    </source>
</evidence>
<dbReference type="GeneID" id="42855032"/>
<dbReference type="SUPFAM" id="SSF46894">
    <property type="entry name" value="C-terminal effector domain of the bipartite response regulators"/>
    <property type="match status" value="1"/>
</dbReference>
<dbReference type="Pfam" id="PF00486">
    <property type="entry name" value="Trans_reg_C"/>
    <property type="match status" value="1"/>
</dbReference>
<dbReference type="InterPro" id="IPR005158">
    <property type="entry name" value="BTAD"/>
</dbReference>
<evidence type="ECO:0000256" key="2">
    <source>
        <dbReference type="ARBA" id="ARBA00023125"/>
    </source>
</evidence>
<comment type="caution">
    <text evidence="5">The sequence shown here is derived from an EMBL/GenBank/DDBJ whole genome shotgun (WGS) entry which is preliminary data.</text>
</comment>
<keyword evidence="2" id="KW-0238">DNA-binding</keyword>
<feature type="domain" description="OmpR/PhoB-type" evidence="3">
    <location>
        <begin position="28"/>
        <end position="101"/>
    </location>
</feature>
<sequence length="405" mass="46785">MPEQSKMEISLFSGMTILWNGTPILEHSARLNKPLELLALLLLRGDKKLTNEQLMDGLWESDEIENPAGALKNAAYSLRKFLQKADKEKRFIITESGRYIWNPEISVTTDVWEFEQEARLADQPGTPAEERIPHARRALKLYTGDLLPSLSMQQWVIQYSSYLRQTYLRTVKNLAATLCERGGREDLEETLDICNRAALLEPLHEELYRYIFNTMRRLDMKQAVLSYYPVISNLFYDELGERLSPELRDIYLWASQGANQMKENLRQIQQDLGEITRDARPIHGAYYCEYEMFKSVYQMVARSAARSNSHVLLILVTFEGKNGQTVAKQEIVDAMARGKEVIRESLRKGDVFSRYSRNQYILMLTVTSPADSVVVENRIKDAFKEVRLSAKIELRMKAQELDPIV</sequence>
<dbReference type="GO" id="GO:0003677">
    <property type="term" value="F:DNA binding"/>
    <property type="evidence" value="ECO:0007669"/>
    <property type="project" value="UniProtKB-KW"/>
</dbReference>
<dbReference type="InterPro" id="IPR016032">
    <property type="entry name" value="Sig_transdc_resp-reg_C-effctor"/>
</dbReference>
<dbReference type="InterPro" id="IPR036388">
    <property type="entry name" value="WH-like_DNA-bd_sf"/>
</dbReference>
<evidence type="ECO:0000256" key="1">
    <source>
        <dbReference type="ARBA" id="ARBA00005820"/>
    </source>
</evidence>
<dbReference type="SMART" id="SM00862">
    <property type="entry name" value="Trans_reg_C"/>
    <property type="match status" value="1"/>
</dbReference>
<evidence type="ECO:0000313" key="5">
    <source>
        <dbReference type="EMBL" id="MST90739.1"/>
    </source>
</evidence>
<evidence type="ECO:0000259" key="4">
    <source>
        <dbReference type="SMART" id="SM01043"/>
    </source>
</evidence>
<dbReference type="Pfam" id="PF03704">
    <property type="entry name" value="BTAD"/>
    <property type="match status" value="1"/>
</dbReference>
<dbReference type="SUPFAM" id="SSF48452">
    <property type="entry name" value="TPR-like"/>
    <property type="match status" value="1"/>
</dbReference>
<dbReference type="InterPro" id="IPR011990">
    <property type="entry name" value="TPR-like_helical_dom_sf"/>
</dbReference>
<dbReference type="Gene3D" id="1.25.40.10">
    <property type="entry name" value="Tetratricopeptide repeat domain"/>
    <property type="match status" value="1"/>
</dbReference>
<evidence type="ECO:0000313" key="7">
    <source>
        <dbReference type="EMBL" id="MTS50443.1"/>
    </source>
</evidence>
<comment type="similarity">
    <text evidence="1">Belongs to the AfsR/DnrI/RedD regulatory family.</text>
</comment>
<dbReference type="EMBL" id="WMZR01000003">
    <property type="protein sequence ID" value="MTS50443.1"/>
    <property type="molecule type" value="Genomic_DNA"/>
</dbReference>
<dbReference type="PANTHER" id="PTHR35807">
    <property type="entry name" value="TRANSCRIPTIONAL REGULATOR REDD-RELATED"/>
    <property type="match status" value="1"/>
</dbReference>
<dbReference type="GO" id="GO:0000160">
    <property type="term" value="P:phosphorelay signal transduction system"/>
    <property type="evidence" value="ECO:0007669"/>
    <property type="project" value="InterPro"/>
</dbReference>
<dbReference type="InterPro" id="IPR001867">
    <property type="entry name" value="OmpR/PhoB-type_DNA-bd"/>
</dbReference>
<dbReference type="AlphaFoldDB" id="A0A6I2U429"/>
<dbReference type="GO" id="GO:0006355">
    <property type="term" value="P:regulation of DNA-templated transcription"/>
    <property type="evidence" value="ECO:0007669"/>
    <property type="project" value="InterPro"/>
</dbReference>
<reference evidence="9 10" key="1">
    <citation type="journal article" date="2019" name="Nat. Med.">
        <title>A library of human gut bacterial isolates paired with longitudinal multiomics data enables mechanistic microbiome research.</title>
        <authorList>
            <person name="Poyet M."/>
            <person name="Groussin M."/>
            <person name="Gibbons S.M."/>
            <person name="Avila-Pacheco J."/>
            <person name="Jiang X."/>
            <person name="Kearney S.M."/>
            <person name="Perrotta A.R."/>
            <person name="Berdy B."/>
            <person name="Zhao S."/>
            <person name="Lieberman T.D."/>
            <person name="Swanson P.K."/>
            <person name="Smith M."/>
            <person name="Roesemann S."/>
            <person name="Alexander J.E."/>
            <person name="Rich S.A."/>
            <person name="Livny J."/>
            <person name="Vlamakis H."/>
            <person name="Clish C."/>
            <person name="Bullock K."/>
            <person name="Deik A."/>
            <person name="Scott J."/>
            <person name="Pierce K.A."/>
            <person name="Xavier R.J."/>
            <person name="Alm E.J."/>
        </authorList>
    </citation>
    <scope>NUCLEOTIDE SEQUENCE [LARGE SCALE GENOMIC DNA]</scope>
    <source>
        <strain evidence="6 10">BIOML-A4</strain>
        <strain evidence="7 9">BIOML-A7</strain>
    </source>
</reference>
<proteinExistence type="inferred from homology"/>